<protein>
    <recommendedName>
        <fullName evidence="9">BZIP domain-containing protein</fullName>
    </recommendedName>
</protein>
<dbReference type="GO" id="GO:0000978">
    <property type="term" value="F:RNA polymerase II cis-regulatory region sequence-specific DNA binding"/>
    <property type="evidence" value="ECO:0007669"/>
    <property type="project" value="TreeGrafter"/>
</dbReference>
<dbReference type="GO" id="GO:0005634">
    <property type="term" value="C:nucleus"/>
    <property type="evidence" value="ECO:0007669"/>
    <property type="project" value="UniProtKB-SubCell"/>
</dbReference>
<dbReference type="Gene3D" id="1.20.5.170">
    <property type="match status" value="1"/>
</dbReference>
<comment type="subcellular location">
    <subcellularLocation>
        <location evidence="1">Nucleus</location>
    </subcellularLocation>
</comment>
<dbReference type="EMBL" id="CAJFCW020000003">
    <property type="protein sequence ID" value="CAG9103714.1"/>
    <property type="molecule type" value="Genomic_DNA"/>
</dbReference>
<keyword evidence="11" id="KW-1185">Reference proteome</keyword>
<reference evidence="10" key="1">
    <citation type="submission" date="2020-09" db="EMBL/GenBank/DDBJ databases">
        <authorList>
            <person name="Kikuchi T."/>
        </authorList>
    </citation>
    <scope>NUCLEOTIDE SEQUENCE</scope>
    <source>
        <strain evidence="10">SH1</strain>
    </source>
</reference>
<dbReference type="PANTHER" id="PTHR23334">
    <property type="entry name" value="CCAAT/ENHANCER BINDING PROTEIN"/>
    <property type="match status" value="1"/>
</dbReference>
<dbReference type="OrthoDB" id="10039716at2759"/>
<feature type="domain" description="BZIP" evidence="9">
    <location>
        <begin position="19"/>
        <end position="82"/>
    </location>
</feature>
<dbReference type="AlphaFoldDB" id="A0A811KI99"/>
<feature type="region of interest" description="Disordered" evidence="8">
    <location>
        <begin position="1"/>
        <end position="44"/>
    </location>
</feature>
<evidence type="ECO:0000259" key="9">
    <source>
        <dbReference type="PROSITE" id="PS50217"/>
    </source>
</evidence>
<comment type="similarity">
    <text evidence="2">Belongs to the bZIP family. C/EBP subfamily.</text>
</comment>
<accession>A0A811KI99</accession>
<gene>
    <name evidence="10" type="ORF">BOKJ2_LOCUS5985</name>
</gene>
<evidence type="ECO:0000256" key="1">
    <source>
        <dbReference type="ARBA" id="ARBA00004123"/>
    </source>
</evidence>
<evidence type="ECO:0000256" key="7">
    <source>
        <dbReference type="SAM" id="Coils"/>
    </source>
</evidence>
<sequence>MSNKPDRPSKRPAQSDVSDDDYVMKRQRNNAAVNKTRQKKRQEEVETVKRVHELREENKNLERTVETLRNELNLLKEMVLSFASQNKSNK</sequence>
<evidence type="ECO:0000256" key="4">
    <source>
        <dbReference type="ARBA" id="ARBA00023125"/>
    </source>
</evidence>
<keyword evidence="6" id="KW-0539">Nucleus</keyword>
<dbReference type="EMBL" id="CAJFDH010000003">
    <property type="protein sequence ID" value="CAD5215222.1"/>
    <property type="molecule type" value="Genomic_DNA"/>
</dbReference>
<dbReference type="InterPro" id="IPR031106">
    <property type="entry name" value="C/EBP"/>
</dbReference>
<evidence type="ECO:0000256" key="5">
    <source>
        <dbReference type="ARBA" id="ARBA00023163"/>
    </source>
</evidence>
<dbReference type="Proteomes" id="UP000783686">
    <property type="component" value="Unassembled WGS sequence"/>
</dbReference>
<comment type="caution">
    <text evidence="10">The sequence shown here is derived from an EMBL/GenBank/DDBJ whole genome shotgun (WGS) entry which is preliminary data.</text>
</comment>
<dbReference type="PROSITE" id="PS50217">
    <property type="entry name" value="BZIP"/>
    <property type="match status" value="1"/>
</dbReference>
<dbReference type="InterPro" id="IPR004827">
    <property type="entry name" value="bZIP"/>
</dbReference>
<keyword evidence="3" id="KW-0805">Transcription regulation</keyword>
<evidence type="ECO:0000256" key="8">
    <source>
        <dbReference type="SAM" id="MobiDB-lite"/>
    </source>
</evidence>
<dbReference type="SUPFAM" id="SSF57959">
    <property type="entry name" value="Leucine zipper domain"/>
    <property type="match status" value="1"/>
</dbReference>
<keyword evidence="5" id="KW-0804">Transcription</keyword>
<evidence type="ECO:0000313" key="11">
    <source>
        <dbReference type="Proteomes" id="UP000614601"/>
    </source>
</evidence>
<organism evidence="10 11">
    <name type="scientific">Bursaphelenchus okinawaensis</name>
    <dbReference type="NCBI Taxonomy" id="465554"/>
    <lineage>
        <taxon>Eukaryota</taxon>
        <taxon>Metazoa</taxon>
        <taxon>Ecdysozoa</taxon>
        <taxon>Nematoda</taxon>
        <taxon>Chromadorea</taxon>
        <taxon>Rhabditida</taxon>
        <taxon>Tylenchina</taxon>
        <taxon>Tylenchomorpha</taxon>
        <taxon>Aphelenchoidea</taxon>
        <taxon>Aphelenchoididae</taxon>
        <taxon>Bursaphelenchus</taxon>
    </lineage>
</organism>
<proteinExistence type="inferred from homology"/>
<evidence type="ECO:0000313" key="10">
    <source>
        <dbReference type="EMBL" id="CAD5215222.1"/>
    </source>
</evidence>
<dbReference type="GO" id="GO:0006351">
    <property type="term" value="P:DNA-templated transcription"/>
    <property type="evidence" value="ECO:0007669"/>
    <property type="project" value="InterPro"/>
</dbReference>
<dbReference type="Proteomes" id="UP000614601">
    <property type="component" value="Unassembled WGS sequence"/>
</dbReference>
<keyword evidence="4" id="KW-0238">DNA-binding</keyword>
<evidence type="ECO:0000256" key="6">
    <source>
        <dbReference type="ARBA" id="ARBA00023242"/>
    </source>
</evidence>
<dbReference type="GO" id="GO:0000981">
    <property type="term" value="F:DNA-binding transcription factor activity, RNA polymerase II-specific"/>
    <property type="evidence" value="ECO:0007669"/>
    <property type="project" value="TreeGrafter"/>
</dbReference>
<name>A0A811KI99_9BILA</name>
<evidence type="ECO:0000256" key="2">
    <source>
        <dbReference type="ARBA" id="ARBA00006951"/>
    </source>
</evidence>
<dbReference type="SMART" id="SM00338">
    <property type="entry name" value="BRLZ"/>
    <property type="match status" value="1"/>
</dbReference>
<feature type="coiled-coil region" evidence="7">
    <location>
        <begin position="44"/>
        <end position="78"/>
    </location>
</feature>
<dbReference type="InterPro" id="IPR046347">
    <property type="entry name" value="bZIP_sf"/>
</dbReference>
<evidence type="ECO:0000256" key="3">
    <source>
        <dbReference type="ARBA" id="ARBA00023015"/>
    </source>
</evidence>
<keyword evidence="7" id="KW-0175">Coiled coil</keyword>
<dbReference type="Pfam" id="PF07716">
    <property type="entry name" value="bZIP_2"/>
    <property type="match status" value="1"/>
</dbReference>
<dbReference type="PANTHER" id="PTHR23334:SF69">
    <property type="entry name" value="CCAAT_ENHANCER-BINDING PROTEIN GAMMA"/>
    <property type="match status" value="1"/>
</dbReference>